<comment type="caution">
    <text evidence="2">The sequence shown here is derived from an EMBL/GenBank/DDBJ whole genome shotgun (WGS) entry which is preliminary data.</text>
</comment>
<feature type="compositionally biased region" description="Basic and acidic residues" evidence="1">
    <location>
        <begin position="99"/>
        <end position="114"/>
    </location>
</feature>
<feature type="non-terminal residue" evidence="2">
    <location>
        <position position="1"/>
    </location>
</feature>
<feature type="compositionally biased region" description="Polar residues" evidence="1">
    <location>
        <begin position="115"/>
        <end position="128"/>
    </location>
</feature>
<protein>
    <submittedName>
        <fullName evidence="2">Uncharacterized protein</fullName>
    </submittedName>
</protein>
<dbReference type="Proteomes" id="UP000010411">
    <property type="component" value="Unassembled WGS sequence"/>
</dbReference>
<keyword evidence="3" id="KW-1185">Reference proteome</keyword>
<accession>L1KW35</accession>
<gene>
    <name evidence="2" type="ORF">STRIP9103_09288</name>
</gene>
<evidence type="ECO:0000313" key="2">
    <source>
        <dbReference type="EMBL" id="EKX64754.1"/>
    </source>
</evidence>
<feature type="region of interest" description="Disordered" evidence="1">
    <location>
        <begin position="76"/>
        <end position="128"/>
    </location>
</feature>
<sequence length="128" mass="13940">TAVCRSPGSLSMSPGATDVQHFDHVVLDGVHKPAPFTKGCGQLRGLWPAVPGDSRDERDDFLVHAVRDVEQHVGGPLDQFDFHDVHPRTAGVPRCGEVSPDRVCRRDHEQDSLEHGNSATSDRGLTRA</sequence>
<proteinExistence type="predicted"/>
<evidence type="ECO:0000313" key="3">
    <source>
        <dbReference type="Proteomes" id="UP000010411"/>
    </source>
</evidence>
<name>L1KW35_9ACTN</name>
<evidence type="ECO:0000256" key="1">
    <source>
        <dbReference type="SAM" id="MobiDB-lite"/>
    </source>
</evidence>
<organism evidence="2 3">
    <name type="scientific">Streptomyces ipomoeae 91-03</name>
    <dbReference type="NCBI Taxonomy" id="698759"/>
    <lineage>
        <taxon>Bacteria</taxon>
        <taxon>Bacillati</taxon>
        <taxon>Actinomycetota</taxon>
        <taxon>Actinomycetes</taxon>
        <taxon>Kitasatosporales</taxon>
        <taxon>Streptomycetaceae</taxon>
        <taxon>Streptomyces</taxon>
    </lineage>
</organism>
<dbReference type="AlphaFoldDB" id="L1KW35"/>
<reference evidence="2 3" key="1">
    <citation type="submission" date="2012-11" db="EMBL/GenBank/DDBJ databases">
        <authorList>
            <person name="Huguet-Tapia J.C."/>
            <person name="Durkin A.S."/>
            <person name="Pettis G.S."/>
            <person name="Badger J.H."/>
        </authorList>
    </citation>
    <scope>NUCLEOTIDE SEQUENCE [LARGE SCALE GENOMIC DNA]</scope>
    <source>
        <strain evidence="2 3">91-03</strain>
    </source>
</reference>
<dbReference type="EMBL" id="AEJC01000350">
    <property type="protein sequence ID" value="EKX64754.1"/>
    <property type="molecule type" value="Genomic_DNA"/>
</dbReference>